<reference evidence="2 3" key="1">
    <citation type="submission" date="2021-08" db="EMBL/GenBank/DDBJ databases">
        <title>Comparative Genomics Analysis of the Genus Qipengyuania Reveals Extensive Genetic Diversity and Metabolic Versatility, Including the Description of Fifteen Novel Species.</title>
        <authorList>
            <person name="Liu Y."/>
        </authorList>
    </citation>
    <scope>NUCLEOTIDE SEQUENCE [LARGE SCALE GENOMIC DNA]</scope>
    <source>
        <strain evidence="2 3">1NDH13</strain>
    </source>
</reference>
<accession>A0ABX8ZPF9</accession>
<dbReference type="Proteomes" id="UP000824281">
    <property type="component" value="Chromosome"/>
</dbReference>
<keyword evidence="3" id="KW-1185">Reference proteome</keyword>
<gene>
    <name evidence="2" type="ORF">K3148_05480</name>
</gene>
<evidence type="ECO:0000313" key="2">
    <source>
        <dbReference type="EMBL" id="QZD90837.1"/>
    </source>
</evidence>
<organism evidence="2 3">
    <name type="scientific">Qipengyuania aurantiaca</name>
    <dbReference type="NCBI Taxonomy" id="2867233"/>
    <lineage>
        <taxon>Bacteria</taxon>
        <taxon>Pseudomonadati</taxon>
        <taxon>Pseudomonadota</taxon>
        <taxon>Alphaproteobacteria</taxon>
        <taxon>Sphingomonadales</taxon>
        <taxon>Erythrobacteraceae</taxon>
        <taxon>Qipengyuania</taxon>
    </lineage>
</organism>
<dbReference type="EMBL" id="CP081295">
    <property type="protein sequence ID" value="QZD90837.1"/>
    <property type="molecule type" value="Genomic_DNA"/>
</dbReference>
<sequence>MELIKAVPLGFILSFAIALIIGSQGSRGGQLMIYRAEIYQYELWWSWPVFIFGTGLAWGILMLQR</sequence>
<evidence type="ECO:0000256" key="1">
    <source>
        <dbReference type="SAM" id="Phobius"/>
    </source>
</evidence>
<keyword evidence="1" id="KW-1133">Transmembrane helix</keyword>
<evidence type="ECO:0000313" key="3">
    <source>
        <dbReference type="Proteomes" id="UP000824281"/>
    </source>
</evidence>
<keyword evidence="1" id="KW-0472">Membrane</keyword>
<name>A0ABX8ZPF9_9SPHN</name>
<protein>
    <submittedName>
        <fullName evidence="2">Uncharacterized protein</fullName>
    </submittedName>
</protein>
<dbReference type="RefSeq" id="WP_221426298.1">
    <property type="nucleotide sequence ID" value="NZ_CP081295.1"/>
</dbReference>
<feature type="transmembrane region" description="Helical" evidence="1">
    <location>
        <begin position="44"/>
        <end position="63"/>
    </location>
</feature>
<proteinExistence type="predicted"/>
<keyword evidence="1" id="KW-0812">Transmembrane</keyword>